<keyword evidence="4" id="KW-0472">Membrane</keyword>
<dbReference type="Pfam" id="PF00201">
    <property type="entry name" value="UDPGT"/>
    <property type="match status" value="2"/>
</dbReference>
<keyword evidence="4" id="KW-1133">Transmembrane helix</keyword>
<dbReference type="InterPro" id="IPR002213">
    <property type="entry name" value="UDP_glucos_trans"/>
</dbReference>
<evidence type="ECO:0000313" key="7">
    <source>
        <dbReference type="RefSeq" id="XP_014678081.1"/>
    </source>
</evidence>
<keyword evidence="2" id="KW-0328">Glycosyltransferase</keyword>
<sequence length="418" mass="46945">MRPTRCCCHLLALVACIAMTTTHAHNILLAQTPLFGGRLMLMTRVGALLRQRGHNVTMLLNGPQAGKLRAQLDDLGIEAAVLDFPTAPQLVDEWAAFMQKIWRRPELWTPIEDLRRFGRHLQAQCRQLLHASALERRLRAASFDVAVVDDFWNACALAYVRRSLDLPYVLLSSASLGTQVALALHVPSPPSYVPHYSPMRRNPVTDAMTLTQRAHNLYLLLRDAAMERELFIDAYQQVKSLLMYVPHASTRLFITHGGGLSLHEAVCHAVPVLGIPLFGNHQVALLRLVTRGMATMLDRSELTVETLVAQIESMLADESYQQNATRLQALHEDQPISPADAAVYWIEYVARHQGAAHLRPRGMDLNFFQYFMLDVATLFVAIAAATGFLAFLSCRKISRKRKETPATDRKNNEAKKRE</sequence>
<feature type="transmembrane region" description="Helical" evidence="4">
    <location>
        <begin position="367"/>
        <end position="392"/>
    </location>
</feature>
<dbReference type="InterPro" id="IPR050271">
    <property type="entry name" value="UDP-glycosyltransferase"/>
</dbReference>
<evidence type="ECO:0000256" key="5">
    <source>
        <dbReference type="SAM" id="SignalP"/>
    </source>
</evidence>
<evidence type="ECO:0000313" key="6">
    <source>
        <dbReference type="Proteomes" id="UP000695022"/>
    </source>
</evidence>
<dbReference type="Gene3D" id="3.40.50.2000">
    <property type="entry name" value="Glycogen Phosphorylase B"/>
    <property type="match status" value="2"/>
</dbReference>
<accession>A0ABM1F0W0</accession>
<keyword evidence="3" id="KW-0808">Transferase</keyword>
<feature type="signal peptide" evidence="5">
    <location>
        <begin position="1"/>
        <end position="24"/>
    </location>
</feature>
<dbReference type="RefSeq" id="XP_014678081.1">
    <property type="nucleotide sequence ID" value="XM_014822595.1"/>
</dbReference>
<keyword evidence="4" id="KW-0812">Transmembrane</keyword>
<keyword evidence="5" id="KW-0732">Signal</keyword>
<keyword evidence="6" id="KW-1185">Reference proteome</keyword>
<evidence type="ECO:0000256" key="3">
    <source>
        <dbReference type="ARBA" id="ARBA00022679"/>
    </source>
</evidence>
<reference evidence="7" key="1">
    <citation type="submission" date="2025-08" db="UniProtKB">
        <authorList>
            <consortium name="RefSeq"/>
        </authorList>
    </citation>
    <scope>IDENTIFICATION</scope>
</reference>
<name>A0ABM1F0W0_PRICU</name>
<evidence type="ECO:0000256" key="4">
    <source>
        <dbReference type="SAM" id="Phobius"/>
    </source>
</evidence>
<evidence type="ECO:0000256" key="2">
    <source>
        <dbReference type="ARBA" id="ARBA00022676"/>
    </source>
</evidence>
<dbReference type="Proteomes" id="UP000695022">
    <property type="component" value="Unplaced"/>
</dbReference>
<dbReference type="PROSITE" id="PS51257">
    <property type="entry name" value="PROKAR_LIPOPROTEIN"/>
    <property type="match status" value="1"/>
</dbReference>
<protein>
    <submittedName>
        <fullName evidence="7">UDP-glucuronosyltransferase 1-4-like</fullName>
    </submittedName>
</protein>
<proteinExistence type="inferred from homology"/>
<dbReference type="GeneID" id="106817886"/>
<dbReference type="PANTHER" id="PTHR48043">
    <property type="entry name" value="EG:EG0003.4 PROTEIN-RELATED"/>
    <property type="match status" value="1"/>
</dbReference>
<organism evidence="6 7">
    <name type="scientific">Priapulus caudatus</name>
    <name type="common">Priapulid worm</name>
    <dbReference type="NCBI Taxonomy" id="37621"/>
    <lineage>
        <taxon>Eukaryota</taxon>
        <taxon>Metazoa</taxon>
        <taxon>Ecdysozoa</taxon>
        <taxon>Scalidophora</taxon>
        <taxon>Priapulida</taxon>
        <taxon>Priapulimorpha</taxon>
        <taxon>Priapulimorphida</taxon>
        <taxon>Priapulidae</taxon>
        <taxon>Priapulus</taxon>
    </lineage>
</organism>
<dbReference type="PANTHER" id="PTHR48043:SF145">
    <property type="entry name" value="FI06409P-RELATED"/>
    <property type="match status" value="1"/>
</dbReference>
<evidence type="ECO:0000256" key="1">
    <source>
        <dbReference type="ARBA" id="ARBA00009995"/>
    </source>
</evidence>
<dbReference type="SUPFAM" id="SSF53756">
    <property type="entry name" value="UDP-Glycosyltransferase/glycogen phosphorylase"/>
    <property type="match status" value="2"/>
</dbReference>
<comment type="similarity">
    <text evidence="1">Belongs to the UDP-glycosyltransferase family.</text>
</comment>
<gene>
    <name evidence="7" type="primary">LOC106817886</name>
</gene>
<feature type="chain" id="PRO_5046530388" evidence="5">
    <location>
        <begin position="25"/>
        <end position="418"/>
    </location>
</feature>